<dbReference type="GO" id="GO:0005524">
    <property type="term" value="F:ATP binding"/>
    <property type="evidence" value="ECO:0007669"/>
    <property type="project" value="UniProtKB-KW"/>
</dbReference>
<gene>
    <name evidence="6" type="ORF">SAMN04490178_11650</name>
</gene>
<dbReference type="EMBL" id="FODY01000016">
    <property type="protein sequence ID" value="SEP28157.1"/>
    <property type="molecule type" value="Genomic_DNA"/>
</dbReference>
<dbReference type="InterPro" id="IPR030679">
    <property type="entry name" value="ABC_ATPase_HisP-typ"/>
</dbReference>
<dbReference type="PIRSF" id="PIRSF039085">
    <property type="entry name" value="ABC_ATPase_HisP"/>
    <property type="match status" value="1"/>
</dbReference>
<dbReference type="InterPro" id="IPR003593">
    <property type="entry name" value="AAA+_ATPase"/>
</dbReference>
<dbReference type="InterPro" id="IPR050086">
    <property type="entry name" value="MetN_ABC_transporter-like"/>
</dbReference>
<dbReference type="CDD" id="cd03262">
    <property type="entry name" value="ABC_HisP_GlnQ"/>
    <property type="match status" value="1"/>
</dbReference>
<evidence type="ECO:0000256" key="2">
    <source>
        <dbReference type="ARBA" id="ARBA00022448"/>
    </source>
</evidence>
<accession>A0A1H8WL31</accession>
<keyword evidence="3" id="KW-0547">Nucleotide-binding</keyword>
<keyword evidence="4 6" id="KW-0067">ATP-binding</keyword>
<dbReference type="InterPro" id="IPR017871">
    <property type="entry name" value="ABC_transporter-like_CS"/>
</dbReference>
<evidence type="ECO:0000259" key="5">
    <source>
        <dbReference type="PROSITE" id="PS50893"/>
    </source>
</evidence>
<dbReference type="Proteomes" id="UP000198847">
    <property type="component" value="Unassembled WGS sequence"/>
</dbReference>
<dbReference type="Gene3D" id="3.40.50.300">
    <property type="entry name" value="P-loop containing nucleotide triphosphate hydrolases"/>
    <property type="match status" value="1"/>
</dbReference>
<evidence type="ECO:0000256" key="3">
    <source>
        <dbReference type="ARBA" id="ARBA00022741"/>
    </source>
</evidence>
<keyword evidence="2" id="KW-0813">Transport</keyword>
<evidence type="ECO:0000313" key="7">
    <source>
        <dbReference type="Proteomes" id="UP000198847"/>
    </source>
</evidence>
<comment type="similarity">
    <text evidence="1">Belongs to the ABC transporter superfamily.</text>
</comment>
<proteinExistence type="inferred from homology"/>
<dbReference type="InterPro" id="IPR003439">
    <property type="entry name" value="ABC_transporter-like_ATP-bd"/>
</dbReference>
<dbReference type="InterPro" id="IPR027417">
    <property type="entry name" value="P-loop_NTPase"/>
</dbReference>
<dbReference type="FunFam" id="3.40.50.300:FF:000020">
    <property type="entry name" value="Amino acid ABC transporter ATP-binding component"/>
    <property type="match status" value="1"/>
</dbReference>
<sequence>MITISLTSNEILLEIEELRKEYDGTTVLDGISLTVHKGEVVVILGPSGCGKSTLLRCLNGLEPVQGGDIRLRENSLTGSTVNWQQTRQQIGMVFQNYDLFPHMTVIENILLGPTKVQQRSKAEALEQALQLLDRVGLLEKKDAYPRQLSGGQKQRIAIVRALCMNPEIMLFDEVTAALDPEMVREVLEVILGLAKQGMTMLIVTHEMGFAKAVADRIVFIDQGKICEIAEPEQFFSQPQTERAQQFLNIFQY</sequence>
<dbReference type="SUPFAM" id="SSF52540">
    <property type="entry name" value="P-loop containing nucleoside triphosphate hydrolases"/>
    <property type="match status" value="1"/>
</dbReference>
<name>A0A1H8WL31_9FIRM</name>
<dbReference type="PROSITE" id="PS50893">
    <property type="entry name" value="ABC_TRANSPORTER_2"/>
    <property type="match status" value="1"/>
</dbReference>
<dbReference type="GO" id="GO:0015424">
    <property type="term" value="F:ABC-type amino acid transporter activity"/>
    <property type="evidence" value="ECO:0007669"/>
    <property type="project" value="InterPro"/>
</dbReference>
<dbReference type="SMART" id="SM00382">
    <property type="entry name" value="AAA"/>
    <property type="match status" value="1"/>
</dbReference>
<keyword evidence="7" id="KW-1185">Reference proteome</keyword>
<dbReference type="PANTHER" id="PTHR43166">
    <property type="entry name" value="AMINO ACID IMPORT ATP-BINDING PROTEIN"/>
    <property type="match status" value="1"/>
</dbReference>
<dbReference type="PANTHER" id="PTHR43166:SF4">
    <property type="entry name" value="PHOSPHONATES IMPORT ATP-BINDING PROTEIN PHNC"/>
    <property type="match status" value="1"/>
</dbReference>
<evidence type="ECO:0000256" key="1">
    <source>
        <dbReference type="ARBA" id="ARBA00005417"/>
    </source>
</evidence>
<reference evidence="6 7" key="1">
    <citation type="submission" date="2016-10" db="EMBL/GenBank/DDBJ databases">
        <authorList>
            <person name="de Groot N.N."/>
        </authorList>
    </citation>
    <scope>NUCLEOTIDE SEQUENCE [LARGE SCALE GENOMIC DNA]</scope>
    <source>
        <strain evidence="6 7">DSM 13305</strain>
    </source>
</reference>
<feature type="domain" description="ABC transporter" evidence="5">
    <location>
        <begin position="13"/>
        <end position="247"/>
    </location>
</feature>
<dbReference type="Pfam" id="PF00005">
    <property type="entry name" value="ABC_tran"/>
    <property type="match status" value="1"/>
</dbReference>
<organism evidence="6 7">
    <name type="scientific">Propionispora vibrioides</name>
    <dbReference type="NCBI Taxonomy" id="112903"/>
    <lineage>
        <taxon>Bacteria</taxon>
        <taxon>Bacillati</taxon>
        <taxon>Bacillota</taxon>
        <taxon>Negativicutes</taxon>
        <taxon>Selenomonadales</taxon>
        <taxon>Sporomusaceae</taxon>
        <taxon>Propionispora</taxon>
    </lineage>
</organism>
<evidence type="ECO:0000256" key="4">
    <source>
        <dbReference type="ARBA" id="ARBA00022840"/>
    </source>
</evidence>
<dbReference type="STRING" id="112903.SAMN04490178_11650"/>
<dbReference type="AlphaFoldDB" id="A0A1H8WL31"/>
<evidence type="ECO:0000313" key="6">
    <source>
        <dbReference type="EMBL" id="SEP28157.1"/>
    </source>
</evidence>
<protein>
    <submittedName>
        <fullName evidence="6">Amino acid ABC transporter ATP-binding protein, PAAT family</fullName>
    </submittedName>
</protein>
<dbReference type="GO" id="GO:0016887">
    <property type="term" value="F:ATP hydrolysis activity"/>
    <property type="evidence" value="ECO:0007669"/>
    <property type="project" value="InterPro"/>
</dbReference>
<dbReference type="PROSITE" id="PS00211">
    <property type="entry name" value="ABC_TRANSPORTER_1"/>
    <property type="match status" value="1"/>
</dbReference>